<dbReference type="EMBL" id="JH795623">
    <property type="protein sequence ID" value="ELQ60163.1"/>
    <property type="molecule type" value="Genomic_DNA"/>
</dbReference>
<feature type="domain" description="CCD97-like C-terminal" evidence="2">
    <location>
        <begin position="43"/>
        <end position="108"/>
    </location>
</feature>
<accession>L7IW80</accession>
<evidence type="ECO:0000259" key="2">
    <source>
        <dbReference type="Pfam" id="PF09747"/>
    </source>
</evidence>
<dbReference type="Pfam" id="PF09747">
    <property type="entry name" value="CCD97-like_C"/>
    <property type="match status" value="2"/>
</dbReference>
<name>L7IW80_PYRO1</name>
<feature type="compositionally biased region" description="Acidic residues" evidence="1">
    <location>
        <begin position="217"/>
        <end position="236"/>
    </location>
</feature>
<feature type="region of interest" description="Disordered" evidence="1">
    <location>
        <begin position="1"/>
        <end position="34"/>
    </location>
</feature>
<feature type="domain" description="CCD97-like C-terminal" evidence="2">
    <location>
        <begin position="158"/>
        <end position="224"/>
    </location>
</feature>
<dbReference type="AlphaFoldDB" id="L7IW80"/>
<proteinExistence type="predicted"/>
<evidence type="ECO:0000256" key="1">
    <source>
        <dbReference type="SAM" id="MobiDB-lite"/>
    </source>
</evidence>
<feature type="region of interest" description="Disordered" evidence="1">
    <location>
        <begin position="196"/>
        <end position="257"/>
    </location>
</feature>
<dbReference type="PANTHER" id="PTHR31840">
    <property type="entry name" value="COILED-COIL DOMAIN-CONTAINING PROTEIN 97"/>
    <property type="match status" value="1"/>
</dbReference>
<evidence type="ECO:0000313" key="3">
    <source>
        <dbReference type="EMBL" id="ELQ60163.1"/>
    </source>
</evidence>
<sequence>MVQTRAQTTGWAQTTRRTQNPYEQPTPRPPRTATHAAAVRLRNRRRAYLARHPSYLSSPDHELADPLLYDSLVRRFQTPAEREADGRARGYGRVLETSLLRGEAKLERLAASYVDGPAPPPGLIGSGSGGSATAAAEASAAAPTNGAAAGAENGRGRETNFAMTQDLIPDPKDAEAGREQWFEFLRDRFVSGGDDEFDYSTVDENEDYDEIERQDAEDAWFDNEVPQWDDDGDDANDPAGGGTRPRELKGETGIQDF</sequence>
<dbReference type="PANTHER" id="PTHR31840:SF1">
    <property type="entry name" value="COILED-COIL DOMAIN-CONTAINING PROTEIN 97"/>
    <property type="match status" value="1"/>
</dbReference>
<feature type="compositionally biased region" description="Polar residues" evidence="1">
    <location>
        <begin position="1"/>
        <end position="23"/>
    </location>
</feature>
<organism>
    <name type="scientific">Pyricularia oryzae (strain P131)</name>
    <name type="common">Rice blast fungus</name>
    <name type="synonym">Magnaporthe oryzae</name>
    <dbReference type="NCBI Taxonomy" id="1143193"/>
    <lineage>
        <taxon>Eukaryota</taxon>
        <taxon>Fungi</taxon>
        <taxon>Dikarya</taxon>
        <taxon>Ascomycota</taxon>
        <taxon>Pezizomycotina</taxon>
        <taxon>Sordariomycetes</taxon>
        <taxon>Sordariomycetidae</taxon>
        <taxon>Magnaporthales</taxon>
        <taxon>Pyriculariaceae</taxon>
        <taxon>Pyricularia</taxon>
    </lineage>
</organism>
<dbReference type="InterPro" id="IPR040233">
    <property type="entry name" value="CCD97-like_C"/>
</dbReference>
<feature type="compositionally biased region" description="Acidic residues" evidence="1">
    <location>
        <begin position="196"/>
        <end position="210"/>
    </location>
</feature>
<protein>
    <recommendedName>
        <fullName evidence="2">CCD97-like C-terminal domain-containing protein</fullName>
    </recommendedName>
</protein>
<gene>
    <name evidence="3" type="ORF">OOW_P131scaffold01310g10</name>
</gene>
<dbReference type="InterPro" id="IPR018613">
    <property type="entry name" value="Ccdc97-like"/>
</dbReference>
<reference evidence="3" key="1">
    <citation type="journal article" date="2012" name="PLoS Genet.">
        <title>Comparative analysis of the genomes of two field isolates of the rice blast fungus Magnaporthe oryzae.</title>
        <authorList>
            <person name="Xue M."/>
            <person name="Yang J."/>
            <person name="Li Z."/>
            <person name="Hu S."/>
            <person name="Yao N."/>
            <person name="Dean R.A."/>
            <person name="Zhao W."/>
            <person name="Shen M."/>
            <person name="Zhang H."/>
            <person name="Li C."/>
            <person name="Liu L."/>
            <person name="Cao L."/>
            <person name="Xu X."/>
            <person name="Xing Y."/>
            <person name="Hsiang T."/>
            <person name="Zhang Z."/>
            <person name="Xu J.R."/>
            <person name="Peng Y.L."/>
        </authorList>
    </citation>
    <scope>NUCLEOTIDE SEQUENCE [LARGE SCALE GENOMIC DNA]</scope>
    <source>
        <strain evidence="3">P131</strain>
    </source>
</reference>